<evidence type="ECO:0000256" key="4">
    <source>
        <dbReference type="ARBA" id="ARBA00022692"/>
    </source>
</evidence>
<keyword evidence="5" id="KW-1278">Translocase</keyword>
<keyword evidence="7 8" id="KW-0472">Membrane</keyword>
<dbReference type="InterPro" id="IPR003667">
    <property type="entry name" value="NqrDE/RnfAE"/>
</dbReference>
<reference evidence="10" key="1">
    <citation type="journal article" date="2019" name="Int. J. Syst. Evol. Microbiol.">
        <title>The Global Catalogue of Microorganisms (GCM) 10K type strain sequencing project: providing services to taxonomists for standard genome sequencing and annotation.</title>
        <authorList>
            <consortium name="The Broad Institute Genomics Platform"/>
            <consortium name="The Broad Institute Genome Sequencing Center for Infectious Disease"/>
            <person name="Wu L."/>
            <person name="Ma J."/>
        </authorList>
    </citation>
    <scope>NUCLEOTIDE SEQUENCE [LARGE SCALE GENOMIC DNA]</scope>
    <source>
        <strain evidence="10">CGMCC 1.10759</strain>
    </source>
</reference>
<evidence type="ECO:0000256" key="8">
    <source>
        <dbReference type="SAM" id="Phobius"/>
    </source>
</evidence>
<dbReference type="RefSeq" id="WP_380606445.1">
    <property type="nucleotide sequence ID" value="NZ_JBHSDU010000015.1"/>
</dbReference>
<evidence type="ECO:0000256" key="2">
    <source>
        <dbReference type="ARBA" id="ARBA00022448"/>
    </source>
</evidence>
<evidence type="ECO:0000256" key="6">
    <source>
        <dbReference type="ARBA" id="ARBA00022989"/>
    </source>
</evidence>
<dbReference type="Pfam" id="PF02508">
    <property type="entry name" value="Rnf-Nqr"/>
    <property type="match status" value="1"/>
</dbReference>
<evidence type="ECO:0000256" key="3">
    <source>
        <dbReference type="ARBA" id="ARBA00022519"/>
    </source>
</evidence>
<feature type="transmembrane region" description="Helical" evidence="8">
    <location>
        <begin position="189"/>
        <end position="210"/>
    </location>
</feature>
<dbReference type="PANTHER" id="PTHR30586:SF0">
    <property type="entry name" value="ION-TRANSLOCATING OXIDOREDUCTASE COMPLEX SUBUNIT E"/>
    <property type="match status" value="1"/>
</dbReference>
<evidence type="ECO:0000256" key="5">
    <source>
        <dbReference type="ARBA" id="ARBA00022967"/>
    </source>
</evidence>
<accession>A0ABV8T5C8</accession>
<dbReference type="PANTHER" id="PTHR30586">
    <property type="entry name" value="ELECTRON TRANSPORT COMPLEX PROTEIN RNFE"/>
    <property type="match status" value="1"/>
</dbReference>
<organism evidence="9 10">
    <name type="scientific">Steroidobacter flavus</name>
    <dbReference type="NCBI Taxonomy" id="1842136"/>
    <lineage>
        <taxon>Bacteria</taxon>
        <taxon>Pseudomonadati</taxon>
        <taxon>Pseudomonadota</taxon>
        <taxon>Gammaproteobacteria</taxon>
        <taxon>Steroidobacterales</taxon>
        <taxon>Steroidobacteraceae</taxon>
        <taxon>Steroidobacter</taxon>
    </lineage>
</organism>
<keyword evidence="10" id="KW-1185">Reference proteome</keyword>
<evidence type="ECO:0000256" key="1">
    <source>
        <dbReference type="ARBA" id="ARBA00004127"/>
    </source>
</evidence>
<comment type="caution">
    <text evidence="9">The sequence shown here is derived from an EMBL/GenBank/DDBJ whole genome shotgun (WGS) entry which is preliminary data.</text>
</comment>
<protein>
    <submittedName>
        <fullName evidence="9">Rnf-Nqr domain containing protein</fullName>
    </submittedName>
</protein>
<keyword evidence="4 8" id="KW-0812">Transmembrane</keyword>
<comment type="subcellular location">
    <subcellularLocation>
        <location evidence="1">Endomembrane system</location>
        <topology evidence="1">Multi-pass membrane protein</topology>
    </subcellularLocation>
</comment>
<keyword evidence="2" id="KW-0813">Transport</keyword>
<feature type="transmembrane region" description="Helical" evidence="8">
    <location>
        <begin position="48"/>
        <end position="69"/>
    </location>
</feature>
<gene>
    <name evidence="9" type="ORF">ACFPN2_37875</name>
</gene>
<proteinExistence type="predicted"/>
<feature type="transmembrane region" description="Helical" evidence="8">
    <location>
        <begin position="76"/>
        <end position="98"/>
    </location>
</feature>
<evidence type="ECO:0000256" key="7">
    <source>
        <dbReference type="ARBA" id="ARBA00023136"/>
    </source>
</evidence>
<keyword evidence="3" id="KW-1003">Cell membrane</keyword>
<dbReference type="EMBL" id="JBHSDU010000015">
    <property type="protein sequence ID" value="MFC4314893.1"/>
    <property type="molecule type" value="Genomic_DNA"/>
</dbReference>
<dbReference type="Proteomes" id="UP001595904">
    <property type="component" value="Unassembled WGS sequence"/>
</dbReference>
<sequence length="222" mass="23287">MSTPSLSVGPAITNNLPPPTARHRAFGSTLQLLALCPLLAVSDTVVKALGFSTLVLVIFPLATLLLSAIRRWLDDAIVLPASLLVTAGLVTAAELFMRAWFHDLGASFGVFLPLLAVNIVVVDHIQTPAADRGTALIRSVRIALGIALTLIALGLARELVGRGSLLSGAGALLGSWADRLEIKVFSVDMGFLLAMLPPGAFISLGLLIAVRNWIAARHSTTS</sequence>
<name>A0ABV8T5C8_9GAMM</name>
<feature type="transmembrane region" description="Helical" evidence="8">
    <location>
        <begin position="104"/>
        <end position="123"/>
    </location>
</feature>
<keyword evidence="3" id="KW-0997">Cell inner membrane</keyword>
<keyword evidence="6 8" id="KW-1133">Transmembrane helix</keyword>
<feature type="transmembrane region" description="Helical" evidence="8">
    <location>
        <begin position="135"/>
        <end position="156"/>
    </location>
</feature>
<evidence type="ECO:0000313" key="9">
    <source>
        <dbReference type="EMBL" id="MFC4314893.1"/>
    </source>
</evidence>
<dbReference type="PIRSF" id="PIRSF006102">
    <property type="entry name" value="NQR_DE"/>
    <property type="match status" value="1"/>
</dbReference>
<evidence type="ECO:0000313" key="10">
    <source>
        <dbReference type="Proteomes" id="UP001595904"/>
    </source>
</evidence>